<dbReference type="AlphaFoldDB" id="A0A177BCE9"/>
<evidence type="ECO:0000256" key="2">
    <source>
        <dbReference type="ARBA" id="ARBA00022801"/>
    </source>
</evidence>
<evidence type="ECO:0000313" key="8">
    <source>
        <dbReference type="Proteomes" id="UP000078046"/>
    </source>
</evidence>
<dbReference type="GO" id="GO:0012505">
    <property type="term" value="C:endomembrane system"/>
    <property type="evidence" value="ECO:0007669"/>
    <property type="project" value="UniProtKB-SubCell"/>
</dbReference>
<dbReference type="GO" id="GO:0046856">
    <property type="term" value="P:phosphatidylinositol dephosphorylation"/>
    <property type="evidence" value="ECO:0007669"/>
    <property type="project" value="InterPro"/>
</dbReference>
<dbReference type="Gene3D" id="3.80.10.10">
    <property type="entry name" value="Ribonuclease Inhibitor"/>
    <property type="match status" value="2"/>
</dbReference>
<comment type="subcellular location">
    <subcellularLocation>
        <location evidence="1">Endomembrane system</location>
    </subcellularLocation>
</comment>
<protein>
    <recommendedName>
        <fullName evidence="9">SAC domain-containing protein</fullName>
    </recommendedName>
</protein>
<name>A0A177BCE9_9BILA</name>
<dbReference type="EMBL" id="LWCA01000011">
    <property type="protein sequence ID" value="OAF71977.1"/>
    <property type="molecule type" value="Genomic_DNA"/>
</dbReference>
<dbReference type="GO" id="GO:0005509">
    <property type="term" value="F:calcium ion binding"/>
    <property type="evidence" value="ECO:0007669"/>
    <property type="project" value="InterPro"/>
</dbReference>
<dbReference type="Gene3D" id="1.10.238.10">
    <property type="entry name" value="EF-hand"/>
    <property type="match status" value="1"/>
</dbReference>
<dbReference type="InterPro" id="IPR043573">
    <property type="entry name" value="Fig4-like"/>
</dbReference>
<dbReference type="Pfam" id="PF02383">
    <property type="entry name" value="Syja_N"/>
    <property type="match status" value="1"/>
</dbReference>
<feature type="domain" description="EF-hand" evidence="5">
    <location>
        <begin position="376"/>
        <end position="411"/>
    </location>
</feature>
<evidence type="ECO:0008006" key="9">
    <source>
        <dbReference type="Google" id="ProtNLM"/>
    </source>
</evidence>
<dbReference type="PROSITE" id="PS50222">
    <property type="entry name" value="EF_HAND_2"/>
    <property type="match status" value="1"/>
</dbReference>
<dbReference type="Pfam" id="PF13499">
    <property type="entry name" value="EF-hand_7"/>
    <property type="match status" value="1"/>
</dbReference>
<dbReference type="Pfam" id="PF13516">
    <property type="entry name" value="LRR_6"/>
    <property type="match status" value="3"/>
</dbReference>
<organism evidence="7 8">
    <name type="scientific">Intoshia linei</name>
    <dbReference type="NCBI Taxonomy" id="1819745"/>
    <lineage>
        <taxon>Eukaryota</taxon>
        <taxon>Metazoa</taxon>
        <taxon>Spiralia</taxon>
        <taxon>Lophotrochozoa</taxon>
        <taxon>Mesozoa</taxon>
        <taxon>Orthonectida</taxon>
        <taxon>Rhopaluridae</taxon>
        <taxon>Intoshia</taxon>
    </lineage>
</organism>
<comment type="caution">
    <text evidence="7">The sequence shown here is derived from an EMBL/GenBank/DDBJ whole genome shotgun (WGS) entry which is preliminary data.</text>
</comment>
<dbReference type="InterPro" id="IPR011992">
    <property type="entry name" value="EF-hand-dom_pair"/>
</dbReference>
<keyword evidence="3" id="KW-0106">Calcium</keyword>
<dbReference type="SUPFAM" id="SSF52047">
    <property type="entry name" value="RNI-like"/>
    <property type="match status" value="1"/>
</dbReference>
<dbReference type="InterPro" id="IPR018247">
    <property type="entry name" value="EF_Hand_1_Ca_BS"/>
</dbReference>
<sequence length="1041" mass="119141">MLSPSIALKVDKQKISPDKYIKNGLDLKYKSDAKVLRRLSNTNSGKSTRRRLVLKNGKLNVVYCQCEMTWKEEIDEIKSAKLHSKLTSKCSDGSEILKSSEQMYTRSIVHTNQSNSFKKLSKAMALMVISENNSFIGDLNLSYNFLEDKGGVYILEMLKENGFITTLNLSYNSLSTEFAIYFVRLIDNNISLRELDLSGLSENVSIIDLNLSWNSIRKCGAVNISNSLKKNNWLKILNLSFNGFGLEGSLALSQMFKVNNSLEELYISNNRINEVGATLLAKGLLENSNLKIFDISYNPIQNMGACAIVKALDQSTVSKLNLLDFTNIHVDEPFNVHLNSIMLKKNFKCLYGFRKLTGRKEFTIHPMIKLSRFIERKNLRIVDVFRSMDKDNSNSITHDEFKDGLLEAGVKLSSEEIQILIDDIDKDGDGEINYSDASLKNFKVMRVNVSSNSKIVANTKFKCCCVDKTFADENLAKNYISENINGHLLPSAKRLEFCDNGIAILGMYRCYQSLYIILVKKRKIVANVCGHDIYKIEKYTNVCLNNNCNPAYDKMLGYVANDVETELIVNNVPLINPLDGTYCAYVIRRGSVPIYWSNNDAITHCIKLTRPCPFFRGADKHISSLIDRYEGNAIILNLCKIKPSNKNEKLLSEKFLEGIEYFNQFLHVKNQICYYNYDISSSNSDSSESVSDKFLHFSNEFLKKTSIFCSTNGKTIMQQKGIVRVNCVDCLDRTNAGQYFIIRNVFAKMLNILKFTIPNSKCFHNIIMKELQTMFEENGDVLAFLYTGSGLVHQIDYYMFENNLQRKSRNVYQLMSRFYSNTFSDYDKQKSINIFFYGHQLIDKYAMDKMMASELLSSLNNDDFLHNDPIEFVTNLTTKCDNIRNSLQKIEILLKQRTPKKHNQSIGLTMVKKYNLHEIGNVTFLSDLINKLNLYGSNYNLNIMECSICKPNRKLKDNFISSPNFSKYILTNTKPIKIANINKIRPTTGLDINLKETDIISIQKYNDPNHNASIIYNKWREQDTLHSLMAYLNATLSSQSY</sequence>
<evidence type="ECO:0000259" key="6">
    <source>
        <dbReference type="PROSITE" id="PS50275"/>
    </source>
</evidence>
<dbReference type="InterPro" id="IPR002013">
    <property type="entry name" value="SAC_dom"/>
</dbReference>
<dbReference type="GO" id="GO:0043813">
    <property type="term" value="F:phosphatidylinositol-3,5-bisphosphate 5-phosphatase activity"/>
    <property type="evidence" value="ECO:0007669"/>
    <property type="project" value="InterPro"/>
</dbReference>
<dbReference type="SUPFAM" id="SSF47473">
    <property type="entry name" value="EF-hand"/>
    <property type="match status" value="1"/>
</dbReference>
<dbReference type="InterPro" id="IPR002048">
    <property type="entry name" value="EF_hand_dom"/>
</dbReference>
<dbReference type="InterPro" id="IPR001611">
    <property type="entry name" value="Leu-rich_rpt"/>
</dbReference>
<evidence type="ECO:0000256" key="4">
    <source>
        <dbReference type="ARBA" id="ARBA00023136"/>
    </source>
</evidence>
<keyword evidence="4" id="KW-0472">Membrane</keyword>
<dbReference type="PANTHER" id="PTHR45738:SF5">
    <property type="entry name" value="POLYPHOSPHOINOSITIDE PHOSPHATASE"/>
    <property type="match status" value="1"/>
</dbReference>
<dbReference type="PROSITE" id="PS00018">
    <property type="entry name" value="EF_HAND_1"/>
    <property type="match status" value="1"/>
</dbReference>
<evidence type="ECO:0000313" key="7">
    <source>
        <dbReference type="EMBL" id="OAF71977.1"/>
    </source>
</evidence>
<dbReference type="SMART" id="SM00054">
    <property type="entry name" value="EFh"/>
    <property type="match status" value="2"/>
</dbReference>
<reference evidence="7 8" key="1">
    <citation type="submission" date="2016-04" db="EMBL/GenBank/DDBJ databases">
        <title>The genome of Intoshia linei affirms orthonectids as highly simplified spiralians.</title>
        <authorList>
            <person name="Mikhailov K.V."/>
            <person name="Slusarev G.S."/>
            <person name="Nikitin M.A."/>
            <person name="Logacheva M.D."/>
            <person name="Penin A."/>
            <person name="Aleoshin V."/>
            <person name="Panchin Y.V."/>
        </authorList>
    </citation>
    <scope>NUCLEOTIDE SEQUENCE [LARGE SCALE GENOMIC DNA]</scope>
    <source>
        <strain evidence="7">Intl2013</strain>
        <tissue evidence="7">Whole animal</tissue>
    </source>
</reference>
<accession>A0A177BCE9</accession>
<dbReference type="InterPro" id="IPR032675">
    <property type="entry name" value="LRR_dom_sf"/>
</dbReference>
<dbReference type="PROSITE" id="PS50275">
    <property type="entry name" value="SAC"/>
    <property type="match status" value="1"/>
</dbReference>
<evidence type="ECO:0000256" key="3">
    <source>
        <dbReference type="ARBA" id="ARBA00022837"/>
    </source>
</evidence>
<dbReference type="SMART" id="SM00368">
    <property type="entry name" value="LRR_RI"/>
    <property type="match status" value="6"/>
</dbReference>
<feature type="domain" description="SAC" evidence="6">
    <location>
        <begin position="557"/>
        <end position="788"/>
    </location>
</feature>
<evidence type="ECO:0000259" key="5">
    <source>
        <dbReference type="PROSITE" id="PS50222"/>
    </source>
</evidence>
<proteinExistence type="predicted"/>
<keyword evidence="8" id="KW-1185">Reference proteome</keyword>
<gene>
    <name evidence="7" type="ORF">A3Q56_00233</name>
</gene>
<dbReference type="Proteomes" id="UP000078046">
    <property type="component" value="Unassembled WGS sequence"/>
</dbReference>
<dbReference type="PANTHER" id="PTHR45738">
    <property type="entry name" value="POLYPHOSPHOINOSITIDE PHOSPHATASE"/>
    <property type="match status" value="1"/>
</dbReference>
<evidence type="ECO:0000256" key="1">
    <source>
        <dbReference type="ARBA" id="ARBA00004308"/>
    </source>
</evidence>
<dbReference type="OrthoDB" id="405996at2759"/>
<keyword evidence="2" id="KW-0378">Hydrolase</keyword>